<dbReference type="GO" id="GO:0005737">
    <property type="term" value="C:cytoplasm"/>
    <property type="evidence" value="ECO:0007669"/>
    <property type="project" value="TreeGrafter"/>
</dbReference>
<dbReference type="InterPro" id="IPR035899">
    <property type="entry name" value="DBL_dom_sf"/>
</dbReference>
<sequence>MAFTRDMRILLLVYKGTTDACPSLDAQTIQLIFRNIGDIVSVHTGFLSQLRKSVNNFYHPNRNQLAITESHTSAATISQSISAGISEAEDRATTVGHAFKIHIDSMGMAHEKFLERSGEVIQHLAEIQQDPTVAFWLEQCKEVTKHLTHAWDLGSLLIKPVQRITRYPLFISKLLRYTPQDHPDRENLLEARERLRILLFQINTNKQGPKTTPKTTTNVYDEPKTKPSAMRMLRKSMTKMRGWSPRLGGSRLPTNHPRNFSSPLDNGSESSDGSAMGDHNFFFQRQWSKSVPNLLGSSSI</sequence>
<protein>
    <recommendedName>
        <fullName evidence="2">DH domain-containing protein</fullName>
    </recommendedName>
</protein>
<dbReference type="GO" id="GO:0032955">
    <property type="term" value="P:regulation of division septum assembly"/>
    <property type="evidence" value="ECO:0007669"/>
    <property type="project" value="TreeGrafter"/>
</dbReference>
<keyword evidence="4" id="KW-1185">Reference proteome</keyword>
<dbReference type="Pfam" id="PF00621">
    <property type="entry name" value="RhoGEF"/>
    <property type="match status" value="1"/>
</dbReference>
<dbReference type="GO" id="GO:0005085">
    <property type="term" value="F:guanyl-nucleotide exchange factor activity"/>
    <property type="evidence" value="ECO:0007669"/>
    <property type="project" value="InterPro"/>
</dbReference>
<reference evidence="3" key="1">
    <citation type="submission" date="2022-09" db="EMBL/GenBank/DDBJ databases">
        <title>Fusarium specimens isolated from Avocado Roots.</title>
        <authorList>
            <person name="Stajich J."/>
            <person name="Roper C."/>
            <person name="Heimlech-Rivalta G."/>
        </authorList>
    </citation>
    <scope>NUCLEOTIDE SEQUENCE</scope>
    <source>
        <strain evidence="3">CF00136</strain>
    </source>
</reference>
<name>A0A9W8VBU0_9HYPO</name>
<proteinExistence type="predicted"/>
<evidence type="ECO:0000259" key="2">
    <source>
        <dbReference type="PROSITE" id="PS50010"/>
    </source>
</evidence>
<dbReference type="Proteomes" id="UP001152049">
    <property type="component" value="Unassembled WGS sequence"/>
</dbReference>
<dbReference type="SMART" id="SM00325">
    <property type="entry name" value="RhoGEF"/>
    <property type="match status" value="1"/>
</dbReference>
<dbReference type="PANTHER" id="PTHR22834">
    <property type="entry name" value="NUCLEAR FUSION PROTEIN FUS2"/>
    <property type="match status" value="1"/>
</dbReference>
<dbReference type="SUPFAM" id="SSF48065">
    <property type="entry name" value="DBL homology domain (DH-domain)"/>
    <property type="match status" value="1"/>
</dbReference>
<feature type="compositionally biased region" description="Polar residues" evidence="1">
    <location>
        <begin position="252"/>
        <end position="273"/>
    </location>
</feature>
<dbReference type="PROSITE" id="PS50010">
    <property type="entry name" value="DH_2"/>
    <property type="match status" value="1"/>
</dbReference>
<feature type="domain" description="DH" evidence="2">
    <location>
        <begin position="1"/>
        <end position="205"/>
    </location>
</feature>
<dbReference type="Gene3D" id="1.20.900.10">
    <property type="entry name" value="Dbl homology (DH) domain"/>
    <property type="match status" value="1"/>
</dbReference>
<dbReference type="OrthoDB" id="10256089at2759"/>
<dbReference type="InterPro" id="IPR000219">
    <property type="entry name" value="DH_dom"/>
</dbReference>
<evidence type="ECO:0000256" key="1">
    <source>
        <dbReference type="SAM" id="MobiDB-lite"/>
    </source>
</evidence>
<dbReference type="AlphaFoldDB" id="A0A9W8VBU0"/>
<evidence type="ECO:0000313" key="3">
    <source>
        <dbReference type="EMBL" id="KAJ4256874.1"/>
    </source>
</evidence>
<gene>
    <name evidence="3" type="ORF">NW762_008970</name>
</gene>
<dbReference type="EMBL" id="JAOQAZ010000018">
    <property type="protein sequence ID" value="KAJ4256874.1"/>
    <property type="molecule type" value="Genomic_DNA"/>
</dbReference>
<dbReference type="PANTHER" id="PTHR22834:SF20">
    <property type="entry name" value="SH3 DOMAIN-CONTAINING PROTEIN"/>
    <property type="match status" value="1"/>
</dbReference>
<feature type="region of interest" description="Disordered" evidence="1">
    <location>
        <begin position="206"/>
        <end position="227"/>
    </location>
</feature>
<organism evidence="3 4">
    <name type="scientific">Fusarium torreyae</name>
    <dbReference type="NCBI Taxonomy" id="1237075"/>
    <lineage>
        <taxon>Eukaryota</taxon>
        <taxon>Fungi</taxon>
        <taxon>Dikarya</taxon>
        <taxon>Ascomycota</taxon>
        <taxon>Pezizomycotina</taxon>
        <taxon>Sordariomycetes</taxon>
        <taxon>Hypocreomycetidae</taxon>
        <taxon>Hypocreales</taxon>
        <taxon>Nectriaceae</taxon>
        <taxon>Fusarium</taxon>
    </lineage>
</organism>
<dbReference type="InterPro" id="IPR051492">
    <property type="entry name" value="Dynamin-Rho_GEF"/>
</dbReference>
<comment type="caution">
    <text evidence="3">The sequence shown here is derived from an EMBL/GenBank/DDBJ whole genome shotgun (WGS) entry which is preliminary data.</text>
</comment>
<feature type="compositionally biased region" description="Low complexity" evidence="1">
    <location>
        <begin position="206"/>
        <end position="218"/>
    </location>
</feature>
<feature type="region of interest" description="Disordered" evidence="1">
    <location>
        <begin position="240"/>
        <end position="277"/>
    </location>
</feature>
<accession>A0A9W8VBU0</accession>
<dbReference type="GO" id="GO:0031991">
    <property type="term" value="P:regulation of actomyosin contractile ring contraction"/>
    <property type="evidence" value="ECO:0007669"/>
    <property type="project" value="TreeGrafter"/>
</dbReference>
<evidence type="ECO:0000313" key="4">
    <source>
        <dbReference type="Proteomes" id="UP001152049"/>
    </source>
</evidence>